<protein>
    <submittedName>
        <fullName evidence="2">Uncharacterized protein</fullName>
    </submittedName>
</protein>
<dbReference type="EMBL" id="JAVYJV010000022">
    <property type="protein sequence ID" value="KAK4341197.1"/>
    <property type="molecule type" value="Genomic_DNA"/>
</dbReference>
<dbReference type="AlphaFoldDB" id="A0AAE1US85"/>
<organism evidence="2 3">
    <name type="scientific">Anisodus tanguticus</name>
    <dbReference type="NCBI Taxonomy" id="243964"/>
    <lineage>
        <taxon>Eukaryota</taxon>
        <taxon>Viridiplantae</taxon>
        <taxon>Streptophyta</taxon>
        <taxon>Embryophyta</taxon>
        <taxon>Tracheophyta</taxon>
        <taxon>Spermatophyta</taxon>
        <taxon>Magnoliopsida</taxon>
        <taxon>eudicotyledons</taxon>
        <taxon>Gunneridae</taxon>
        <taxon>Pentapetalae</taxon>
        <taxon>asterids</taxon>
        <taxon>lamiids</taxon>
        <taxon>Solanales</taxon>
        <taxon>Solanaceae</taxon>
        <taxon>Solanoideae</taxon>
        <taxon>Hyoscyameae</taxon>
        <taxon>Anisodus</taxon>
    </lineage>
</organism>
<dbReference type="Proteomes" id="UP001291623">
    <property type="component" value="Unassembled WGS sequence"/>
</dbReference>
<gene>
    <name evidence="2" type="ORF">RND71_039698</name>
</gene>
<feature type="compositionally biased region" description="Polar residues" evidence="1">
    <location>
        <begin position="11"/>
        <end position="22"/>
    </location>
</feature>
<proteinExistence type="predicted"/>
<comment type="caution">
    <text evidence="2">The sequence shown here is derived from an EMBL/GenBank/DDBJ whole genome shotgun (WGS) entry which is preliminary data.</text>
</comment>
<evidence type="ECO:0000256" key="1">
    <source>
        <dbReference type="SAM" id="MobiDB-lite"/>
    </source>
</evidence>
<feature type="region of interest" description="Disordered" evidence="1">
    <location>
        <begin position="1"/>
        <end position="22"/>
    </location>
</feature>
<evidence type="ECO:0000313" key="2">
    <source>
        <dbReference type="EMBL" id="KAK4341197.1"/>
    </source>
</evidence>
<name>A0AAE1US85_9SOLA</name>
<keyword evidence="3" id="KW-1185">Reference proteome</keyword>
<evidence type="ECO:0000313" key="3">
    <source>
        <dbReference type="Proteomes" id="UP001291623"/>
    </source>
</evidence>
<reference evidence="2" key="1">
    <citation type="submission" date="2023-12" db="EMBL/GenBank/DDBJ databases">
        <title>Genome assembly of Anisodus tanguticus.</title>
        <authorList>
            <person name="Wang Y.-J."/>
        </authorList>
    </citation>
    <scope>NUCLEOTIDE SEQUENCE</scope>
    <source>
        <strain evidence="2">KB-2021</strain>
        <tissue evidence="2">Leaf</tissue>
    </source>
</reference>
<accession>A0AAE1US85</accession>
<sequence>MGEEELAEMVQHTSTKNRNFQAHSKKMKLPQYLSSVAEALTAFMCILSSSKEVVANIMDRISLHGDQERD</sequence>